<dbReference type="SUPFAM" id="SSF52540">
    <property type="entry name" value="P-loop containing nucleoside triphosphate hydrolases"/>
    <property type="match status" value="1"/>
</dbReference>
<organism evidence="1 2">
    <name type="scientific">Ideonella livida</name>
    <dbReference type="NCBI Taxonomy" id="2707176"/>
    <lineage>
        <taxon>Bacteria</taxon>
        <taxon>Pseudomonadati</taxon>
        <taxon>Pseudomonadota</taxon>
        <taxon>Betaproteobacteria</taxon>
        <taxon>Burkholderiales</taxon>
        <taxon>Sphaerotilaceae</taxon>
        <taxon>Ideonella</taxon>
    </lineage>
</organism>
<name>A0A7C9PH98_9BURK</name>
<reference evidence="1 2" key="1">
    <citation type="submission" date="2020-02" db="EMBL/GenBank/DDBJ databases">
        <title>Ideonella bacterium strain TBM-1.</title>
        <authorList>
            <person name="Chen W.-M."/>
        </authorList>
    </citation>
    <scope>NUCLEOTIDE SEQUENCE [LARGE SCALE GENOMIC DNA]</scope>
    <source>
        <strain evidence="1 2">TBM-1</strain>
    </source>
</reference>
<dbReference type="Gene3D" id="3.40.50.300">
    <property type="entry name" value="P-loop containing nucleotide triphosphate hydrolases"/>
    <property type="match status" value="1"/>
</dbReference>
<keyword evidence="2" id="KW-1185">Reference proteome</keyword>
<dbReference type="EMBL" id="JAAGOH010000013">
    <property type="protein sequence ID" value="NDY91935.1"/>
    <property type="molecule type" value="Genomic_DNA"/>
</dbReference>
<sequence length="389" mass="43591">MSSTPLSSDKHYILHIGRHKSGTSALQHFLHSNSEKLAQAGYAYPKTGRGKKVAHHQLAGALKGRSTGKEATHWDQVIADLKAGISLEASEASIHSVIISSEALQDVPPTILASVFPTENTTVIVYLREQVEYLITTYQQRVHATGLSLSLEQFASQAKVANYARYLERLESTFGKANLRVGIYDRDQLKDRDMVSDFLSKAEIREIPLNSTIEANSSIGGELLELKRVSNILRGGIPAHKKEYVAFNAAAQTRKNFSGRVPMPADLAQKWREQAANSNQRLAKEWFDRDQAFRFRVALPGEFFPPLQEELLLEAMHKVTSRVPEWGAQFVERLAAHHTWVSSKNQTIANGLITGDLSVDEKHWLMTGIRSAPERLSPTWQWNFPWSPT</sequence>
<evidence type="ECO:0000313" key="2">
    <source>
        <dbReference type="Proteomes" id="UP000484255"/>
    </source>
</evidence>
<gene>
    <name evidence="1" type="ORF">G3A44_12135</name>
</gene>
<evidence type="ECO:0008006" key="3">
    <source>
        <dbReference type="Google" id="ProtNLM"/>
    </source>
</evidence>
<accession>A0A7C9PH98</accession>
<proteinExistence type="predicted"/>
<dbReference type="InterPro" id="IPR027417">
    <property type="entry name" value="P-loop_NTPase"/>
</dbReference>
<dbReference type="RefSeq" id="WP_163457787.1">
    <property type="nucleotide sequence ID" value="NZ_JAAGOH010000013.1"/>
</dbReference>
<protein>
    <recommendedName>
        <fullName evidence="3">Sulfotransferase family protein</fullName>
    </recommendedName>
</protein>
<dbReference type="Proteomes" id="UP000484255">
    <property type="component" value="Unassembled WGS sequence"/>
</dbReference>
<evidence type="ECO:0000313" key="1">
    <source>
        <dbReference type="EMBL" id="NDY91935.1"/>
    </source>
</evidence>
<dbReference type="AlphaFoldDB" id="A0A7C9PH98"/>
<comment type="caution">
    <text evidence="1">The sequence shown here is derived from an EMBL/GenBank/DDBJ whole genome shotgun (WGS) entry which is preliminary data.</text>
</comment>